<dbReference type="EMBL" id="VWSE01000002">
    <property type="protein sequence ID" value="KAB0292003.1"/>
    <property type="molecule type" value="Genomic_DNA"/>
</dbReference>
<feature type="transmembrane region" description="Helical" evidence="1">
    <location>
        <begin position="124"/>
        <end position="143"/>
    </location>
</feature>
<organism evidence="2 3">
    <name type="scientific">Vibrio fortis</name>
    <dbReference type="NCBI Taxonomy" id="212667"/>
    <lineage>
        <taxon>Bacteria</taxon>
        <taxon>Pseudomonadati</taxon>
        <taxon>Pseudomonadota</taxon>
        <taxon>Gammaproteobacteria</taxon>
        <taxon>Vibrionales</taxon>
        <taxon>Vibrionaceae</taxon>
        <taxon>Vibrio</taxon>
    </lineage>
</organism>
<keyword evidence="1" id="KW-0812">Transmembrane</keyword>
<feature type="transmembrane region" description="Helical" evidence="1">
    <location>
        <begin position="12"/>
        <end position="32"/>
    </location>
</feature>
<evidence type="ECO:0000256" key="1">
    <source>
        <dbReference type="SAM" id="Phobius"/>
    </source>
</evidence>
<keyword evidence="1" id="KW-1133">Transmembrane helix</keyword>
<reference evidence="2 3" key="1">
    <citation type="submission" date="2019-09" db="EMBL/GenBank/DDBJ databases">
        <title>Whole genome sequence of Vibrio fortis.</title>
        <authorList>
            <person name="Das S.K."/>
        </authorList>
    </citation>
    <scope>NUCLEOTIDE SEQUENCE [LARGE SCALE GENOMIC DNA]</scope>
    <source>
        <strain evidence="2 3">AN60</strain>
    </source>
</reference>
<dbReference type="RefSeq" id="WP_150868714.1">
    <property type="nucleotide sequence ID" value="NZ_VWSE01000002.1"/>
</dbReference>
<name>A0A5N3RCV6_9VIBR</name>
<sequence>MGSFKVPILKAFFVVGPLFMGSFFSVFNTEYLKHILALGEIEQALFASFAFCFLGFWWSVNWRFYEQIDTETSEAEILVFVSKTTLPLIAFSQLLNEAISLILKPKGNLTWFEHVAMHMDSFDVLVSGLLCALSAVVVWYHTIREETKAVELQD</sequence>
<accession>A0A5N3RCV6</accession>
<evidence type="ECO:0000313" key="3">
    <source>
        <dbReference type="Proteomes" id="UP000326789"/>
    </source>
</evidence>
<proteinExistence type="predicted"/>
<gene>
    <name evidence="2" type="ORF">F2P58_02400</name>
</gene>
<keyword evidence="1" id="KW-0472">Membrane</keyword>
<comment type="caution">
    <text evidence="2">The sequence shown here is derived from an EMBL/GenBank/DDBJ whole genome shotgun (WGS) entry which is preliminary data.</text>
</comment>
<protein>
    <submittedName>
        <fullName evidence="2">Uncharacterized protein</fullName>
    </submittedName>
</protein>
<dbReference type="Proteomes" id="UP000326789">
    <property type="component" value="Unassembled WGS sequence"/>
</dbReference>
<evidence type="ECO:0000313" key="2">
    <source>
        <dbReference type="EMBL" id="KAB0292003.1"/>
    </source>
</evidence>
<dbReference type="AlphaFoldDB" id="A0A5N3RCV6"/>
<feature type="transmembrane region" description="Helical" evidence="1">
    <location>
        <begin position="44"/>
        <end position="65"/>
    </location>
</feature>